<dbReference type="OrthoDB" id="790983at2"/>
<dbReference type="InterPro" id="IPR018534">
    <property type="entry name" value="Tet_reg_excision_RteC"/>
</dbReference>
<name>A0A3E1P2P0_9BACT</name>
<reference evidence="1 2" key="1">
    <citation type="submission" date="2018-08" db="EMBL/GenBank/DDBJ databases">
        <title>Chitinophaga sp. K20C18050901, a novel bacterium isolated from forest soil.</title>
        <authorList>
            <person name="Wang C."/>
        </authorList>
    </citation>
    <scope>NUCLEOTIDE SEQUENCE [LARGE SCALE GENOMIC DNA]</scope>
    <source>
        <strain evidence="1 2">K20C18050901</strain>
    </source>
</reference>
<gene>
    <name evidence="1" type="ORF">DXN04_14330</name>
</gene>
<sequence>MLEKARSMRNELRNEFYEKIPFEENEIIAAIQKVSSETAHLKSVMANHNFDNENEEIEFYKDIKPEFDSTIIFLFRLLSIIINCPTSKDKQIEYYDIEITKIKKFYSNNKEFLLYNKSGGTHLDKFYFRKRDEFVWVNPDEGILYDDRFLTPMSSKMACLKAWIKLELRLKEKIEDLTPATQNGATENNKNNPVLLKWTGKINDLVELGYFIYCSHHINNGEVSINQIFEWIQSTLHMNVGNQYRTWQANLIRKNPTQGIDKMVDNYKQYIDNTLANPRYYNK</sequence>
<dbReference type="AlphaFoldDB" id="A0A3E1P2P0"/>
<dbReference type="Proteomes" id="UP000261174">
    <property type="component" value="Unassembled WGS sequence"/>
</dbReference>
<dbReference type="Pfam" id="PF09357">
    <property type="entry name" value="RteC"/>
    <property type="match status" value="1"/>
</dbReference>
<organism evidence="1 2">
    <name type="scientific">Chitinophaga silvisoli</name>
    <dbReference type="NCBI Taxonomy" id="2291814"/>
    <lineage>
        <taxon>Bacteria</taxon>
        <taxon>Pseudomonadati</taxon>
        <taxon>Bacteroidota</taxon>
        <taxon>Chitinophagia</taxon>
        <taxon>Chitinophagales</taxon>
        <taxon>Chitinophagaceae</taxon>
        <taxon>Chitinophaga</taxon>
    </lineage>
</organism>
<dbReference type="EMBL" id="QTJV01000004">
    <property type="protein sequence ID" value="RFM34451.1"/>
    <property type="molecule type" value="Genomic_DNA"/>
</dbReference>
<protein>
    <recommendedName>
        <fullName evidence="3">RteC protein</fullName>
    </recommendedName>
</protein>
<evidence type="ECO:0008006" key="3">
    <source>
        <dbReference type="Google" id="ProtNLM"/>
    </source>
</evidence>
<accession>A0A3E1P2P0</accession>
<comment type="caution">
    <text evidence="1">The sequence shown here is derived from an EMBL/GenBank/DDBJ whole genome shotgun (WGS) entry which is preliminary data.</text>
</comment>
<evidence type="ECO:0000313" key="1">
    <source>
        <dbReference type="EMBL" id="RFM34451.1"/>
    </source>
</evidence>
<evidence type="ECO:0000313" key="2">
    <source>
        <dbReference type="Proteomes" id="UP000261174"/>
    </source>
</evidence>
<keyword evidence="2" id="KW-1185">Reference proteome</keyword>
<dbReference type="RefSeq" id="WP_116854034.1">
    <property type="nucleotide sequence ID" value="NZ_QTJV01000004.1"/>
</dbReference>
<proteinExistence type="predicted"/>